<name>A0ABT9W4A3_9BACI</name>
<comment type="caution">
    <text evidence="1">The sequence shown here is derived from an EMBL/GenBank/DDBJ whole genome shotgun (WGS) entry which is preliminary data.</text>
</comment>
<organism evidence="1 2">
    <name type="scientific">Caldalkalibacillus horti</name>
    <dbReference type="NCBI Taxonomy" id="77523"/>
    <lineage>
        <taxon>Bacteria</taxon>
        <taxon>Bacillati</taxon>
        <taxon>Bacillota</taxon>
        <taxon>Bacilli</taxon>
        <taxon>Bacillales</taxon>
        <taxon>Bacillaceae</taxon>
        <taxon>Caldalkalibacillus</taxon>
    </lineage>
</organism>
<gene>
    <name evidence="1" type="ORF">J2S11_003612</name>
</gene>
<reference evidence="1 2" key="1">
    <citation type="submission" date="2023-07" db="EMBL/GenBank/DDBJ databases">
        <title>Genomic Encyclopedia of Type Strains, Phase IV (KMG-IV): sequencing the most valuable type-strain genomes for metagenomic binning, comparative biology and taxonomic classification.</title>
        <authorList>
            <person name="Goeker M."/>
        </authorList>
    </citation>
    <scope>NUCLEOTIDE SEQUENCE [LARGE SCALE GENOMIC DNA]</scope>
    <source>
        <strain evidence="1 2">DSM 12751</strain>
    </source>
</reference>
<accession>A0ABT9W4A3</accession>
<dbReference type="Proteomes" id="UP001235840">
    <property type="component" value="Unassembled WGS sequence"/>
</dbReference>
<dbReference type="EMBL" id="JAUSTY010000019">
    <property type="protein sequence ID" value="MDQ0167685.1"/>
    <property type="molecule type" value="Genomic_DNA"/>
</dbReference>
<keyword evidence="2" id="KW-1185">Reference proteome</keyword>
<proteinExistence type="predicted"/>
<evidence type="ECO:0000313" key="1">
    <source>
        <dbReference type="EMBL" id="MDQ0167685.1"/>
    </source>
</evidence>
<evidence type="ECO:0000313" key="2">
    <source>
        <dbReference type="Proteomes" id="UP001235840"/>
    </source>
</evidence>
<protein>
    <submittedName>
        <fullName evidence="1">Uncharacterized protein</fullName>
    </submittedName>
</protein>
<sequence>MNRRIPNGLYGGVRGRGLVTPSYSILAEGLHDQV</sequence>